<sequence>MGGGSGEGRGEEGGDADQNDDGDDEGYSEEEEEFNEVLADAIFKRPASLGVRSSSSRRAKTRGRLPDTFTSPSTETDPSHHSLPEHDREGEKPDQLTEFTFPSLSDLGNVGYKYRGGLVAVNGHGSSRGGSTPESSASVSASRSASIPGSGSASRSASVAGSREMSISPVPVPREEEEEGSIAVVAPVEEHAKAEVAPGLESVPAPVDQAVEGQHEPEAQPEQGQVVEILYDSSTSTSNSSPSTDDTPRKESVEPLVGPVQVTADDGHGQSAALGVAATATGDEGQVAVAATQEVQ</sequence>
<reference evidence="2 3" key="1">
    <citation type="journal article" date="2018" name="Evol. Lett.">
        <title>Horizontal gene cluster transfer increased hallucinogenic mushroom diversity.</title>
        <authorList>
            <person name="Reynolds H.T."/>
            <person name="Vijayakumar V."/>
            <person name="Gluck-Thaler E."/>
            <person name="Korotkin H.B."/>
            <person name="Matheny P.B."/>
            <person name="Slot J.C."/>
        </authorList>
    </citation>
    <scope>NUCLEOTIDE SEQUENCE [LARGE SCALE GENOMIC DNA]</scope>
    <source>
        <strain evidence="2 3">SRW20</strain>
    </source>
</reference>
<organism evidence="2 3">
    <name type="scientific">Gymnopilus dilepis</name>
    <dbReference type="NCBI Taxonomy" id="231916"/>
    <lineage>
        <taxon>Eukaryota</taxon>
        <taxon>Fungi</taxon>
        <taxon>Dikarya</taxon>
        <taxon>Basidiomycota</taxon>
        <taxon>Agaricomycotina</taxon>
        <taxon>Agaricomycetes</taxon>
        <taxon>Agaricomycetidae</taxon>
        <taxon>Agaricales</taxon>
        <taxon>Agaricineae</taxon>
        <taxon>Hymenogastraceae</taxon>
        <taxon>Gymnopilus</taxon>
    </lineage>
</organism>
<dbReference type="AlphaFoldDB" id="A0A409X8E0"/>
<feature type="compositionally biased region" description="Low complexity" evidence="1">
    <location>
        <begin position="232"/>
        <end position="245"/>
    </location>
</feature>
<dbReference type="STRING" id="231916.A0A409X8E0"/>
<comment type="caution">
    <text evidence="2">The sequence shown here is derived from an EMBL/GenBank/DDBJ whole genome shotgun (WGS) entry which is preliminary data.</text>
</comment>
<gene>
    <name evidence="2" type="ORF">CVT26_005696</name>
</gene>
<evidence type="ECO:0000256" key="1">
    <source>
        <dbReference type="SAM" id="MobiDB-lite"/>
    </source>
</evidence>
<dbReference type="InParanoid" id="A0A409X8E0"/>
<feature type="compositionally biased region" description="Acidic residues" evidence="1">
    <location>
        <begin position="13"/>
        <end position="35"/>
    </location>
</feature>
<name>A0A409X8E0_9AGAR</name>
<proteinExistence type="predicted"/>
<dbReference type="Proteomes" id="UP000284706">
    <property type="component" value="Unassembled WGS sequence"/>
</dbReference>
<feature type="compositionally biased region" description="Low complexity" evidence="1">
    <location>
        <begin position="129"/>
        <end position="162"/>
    </location>
</feature>
<feature type="region of interest" description="Disordered" evidence="1">
    <location>
        <begin position="1"/>
        <end position="103"/>
    </location>
</feature>
<keyword evidence="3" id="KW-1185">Reference proteome</keyword>
<dbReference type="EMBL" id="NHYE01003967">
    <property type="protein sequence ID" value="PPQ87015.1"/>
    <property type="molecule type" value="Genomic_DNA"/>
</dbReference>
<feature type="compositionally biased region" description="Basic and acidic residues" evidence="1">
    <location>
        <begin position="77"/>
        <end position="95"/>
    </location>
</feature>
<evidence type="ECO:0000313" key="3">
    <source>
        <dbReference type="Proteomes" id="UP000284706"/>
    </source>
</evidence>
<protein>
    <submittedName>
        <fullName evidence="2">Uncharacterized protein</fullName>
    </submittedName>
</protein>
<feature type="region of interest" description="Disordered" evidence="1">
    <location>
        <begin position="119"/>
        <end position="267"/>
    </location>
</feature>
<evidence type="ECO:0000313" key="2">
    <source>
        <dbReference type="EMBL" id="PPQ87015.1"/>
    </source>
</evidence>
<dbReference type="OrthoDB" id="3071207at2759"/>
<accession>A0A409X8E0</accession>